<dbReference type="EMBL" id="BARU01027536">
    <property type="protein sequence ID" value="GAH75019.1"/>
    <property type="molecule type" value="Genomic_DNA"/>
</dbReference>
<accession>X1J9J3</accession>
<dbReference type="AlphaFoldDB" id="X1J9J3"/>
<protein>
    <submittedName>
        <fullName evidence="1">Uncharacterized protein</fullName>
    </submittedName>
</protein>
<evidence type="ECO:0000313" key="1">
    <source>
        <dbReference type="EMBL" id="GAH75019.1"/>
    </source>
</evidence>
<gene>
    <name evidence="1" type="ORF">S03H2_44078</name>
</gene>
<reference evidence="1" key="1">
    <citation type="journal article" date="2014" name="Front. Microbiol.">
        <title>High frequency of phylogenetically diverse reductive dehalogenase-homologous genes in deep subseafloor sedimentary metagenomes.</title>
        <authorList>
            <person name="Kawai M."/>
            <person name="Futagami T."/>
            <person name="Toyoda A."/>
            <person name="Takaki Y."/>
            <person name="Nishi S."/>
            <person name="Hori S."/>
            <person name="Arai W."/>
            <person name="Tsubouchi T."/>
            <person name="Morono Y."/>
            <person name="Uchiyama I."/>
            <person name="Ito T."/>
            <person name="Fujiyama A."/>
            <person name="Inagaki F."/>
            <person name="Takami H."/>
        </authorList>
    </citation>
    <scope>NUCLEOTIDE SEQUENCE</scope>
    <source>
        <strain evidence="1">Expedition CK06-06</strain>
    </source>
</reference>
<comment type="caution">
    <text evidence="1">The sequence shown here is derived from an EMBL/GenBank/DDBJ whole genome shotgun (WGS) entry which is preliminary data.</text>
</comment>
<organism evidence="1">
    <name type="scientific">marine sediment metagenome</name>
    <dbReference type="NCBI Taxonomy" id="412755"/>
    <lineage>
        <taxon>unclassified sequences</taxon>
        <taxon>metagenomes</taxon>
        <taxon>ecological metagenomes</taxon>
    </lineage>
</organism>
<name>X1J9J3_9ZZZZ</name>
<feature type="non-terminal residue" evidence="1">
    <location>
        <position position="1"/>
    </location>
</feature>
<proteinExistence type="predicted"/>
<sequence length="32" mass="3603">KRESGIARVTFLKLGGLQPYYGTRENSKQYAA</sequence>